<name>H8G4S9_9PSEU</name>
<dbReference type="Pfam" id="PF02607">
    <property type="entry name" value="B12-binding_2"/>
    <property type="match status" value="1"/>
</dbReference>
<evidence type="ECO:0000313" key="3">
    <source>
        <dbReference type="Proteomes" id="UP000004705"/>
    </source>
</evidence>
<dbReference type="Gene3D" id="1.10.1240.10">
    <property type="entry name" value="Methionine synthase domain"/>
    <property type="match status" value="1"/>
</dbReference>
<dbReference type="GO" id="GO:0031419">
    <property type="term" value="F:cobalamin binding"/>
    <property type="evidence" value="ECO:0007669"/>
    <property type="project" value="InterPro"/>
</dbReference>
<organism evidence="2 3">
    <name type="scientific">Saccharomonospora azurea NA-128</name>
    <dbReference type="NCBI Taxonomy" id="882081"/>
    <lineage>
        <taxon>Bacteria</taxon>
        <taxon>Bacillati</taxon>
        <taxon>Actinomycetota</taxon>
        <taxon>Actinomycetes</taxon>
        <taxon>Pseudonocardiales</taxon>
        <taxon>Pseudonocardiaceae</taxon>
        <taxon>Saccharomonospora</taxon>
    </lineage>
</organism>
<dbReference type="SUPFAM" id="SSF52242">
    <property type="entry name" value="Cobalamin (vitamin B12)-binding domain"/>
    <property type="match status" value="1"/>
</dbReference>
<dbReference type="Pfam" id="PF02310">
    <property type="entry name" value="B12-binding"/>
    <property type="match status" value="1"/>
</dbReference>
<accession>H8G4S9</accession>
<dbReference type="Gene3D" id="3.40.50.280">
    <property type="entry name" value="Cobalamin-binding domain"/>
    <property type="match status" value="1"/>
</dbReference>
<feature type="domain" description="B12-binding" evidence="1">
    <location>
        <begin position="99"/>
        <end position="228"/>
    </location>
</feature>
<dbReference type="EMBL" id="CM001466">
    <property type="protein sequence ID" value="EHY89182.1"/>
    <property type="molecule type" value="Genomic_DNA"/>
</dbReference>
<dbReference type="InterPro" id="IPR003759">
    <property type="entry name" value="Cbl-bd_cap"/>
</dbReference>
<evidence type="ECO:0000259" key="1">
    <source>
        <dbReference type="PROSITE" id="PS51332"/>
    </source>
</evidence>
<sequence>MSTSMTAHHADHDGLFSGFEHALAAGNASEAIALVDHALDAGAEPVSLLCDVITPAQRRIGERWQSAEWSVAQEHIATGISLAAAEAVARRVRALPLTKGRVIVGCAEREWHALAAMVVGTSLRARGWQVTFLGAATPAERLYSYLYQVEPDAVAVSCSVAGGLPSTRRAIESATTAGIPVLAGGAAFGTDGRRARTLGATAWAPTLPEGLDLIEDLPPTVESVPPLPQDVLSEQRTLDTEHYSLVRQVTGQWGPAGSVGEGDIVTDTDLNLVIRDCVEQPFRAIEGALLTADGRLVRDVAQWVLAVLTSRSVAPSAVDSLRSEVLDAVGSLPRARALVEEHWSVPAYEAA</sequence>
<dbReference type="InterPro" id="IPR006158">
    <property type="entry name" value="Cobalamin-bd"/>
</dbReference>
<keyword evidence="3" id="KW-1185">Reference proteome</keyword>
<dbReference type="OrthoDB" id="3782345at2"/>
<dbReference type="AlphaFoldDB" id="H8G4S9"/>
<protein>
    <submittedName>
        <fullName evidence="2">Cobalamin binding protein</fullName>
    </submittedName>
</protein>
<dbReference type="InterPro" id="IPR036724">
    <property type="entry name" value="Cobalamin-bd_sf"/>
</dbReference>
<reference evidence="2 3" key="1">
    <citation type="journal article" date="2012" name="Stand. Genomic Sci.">
        <title>Genome sequence of the soil bacterium Saccharomonospora azurea type strain (NA-128(T)).</title>
        <authorList>
            <person name="Klenk H.P."/>
            <person name="Held B."/>
            <person name="Lucas S."/>
            <person name="Lapidus A."/>
            <person name="Copeland A."/>
            <person name="Hammon N."/>
            <person name="Pitluck S."/>
            <person name="Goodwin L.A."/>
            <person name="Han C."/>
            <person name="Tapia R."/>
            <person name="Brambilla E.M."/>
            <person name="Potter G."/>
            <person name="Land M."/>
            <person name="Ivanova N."/>
            <person name="Rohde M."/>
            <person name="Goker M."/>
            <person name="Detter J.C."/>
            <person name="Kyrpides N.C."/>
            <person name="Woyke T."/>
        </authorList>
    </citation>
    <scope>NUCLEOTIDE SEQUENCE [LARGE SCALE GENOMIC DNA]</scope>
    <source>
        <strain evidence="2 3">NA-128</strain>
    </source>
</reference>
<gene>
    <name evidence="2" type="ORF">SacazDRAFT_02272</name>
</gene>
<dbReference type="PROSITE" id="PS51332">
    <property type="entry name" value="B12_BINDING"/>
    <property type="match status" value="1"/>
</dbReference>
<dbReference type="RefSeq" id="WP_005441580.1">
    <property type="nucleotide sequence ID" value="NZ_CM001466.1"/>
</dbReference>
<dbReference type="HOGENOM" id="CLU_069063_0_0_11"/>
<evidence type="ECO:0000313" key="2">
    <source>
        <dbReference type="EMBL" id="EHY89182.1"/>
    </source>
</evidence>
<dbReference type="GO" id="GO:0046872">
    <property type="term" value="F:metal ion binding"/>
    <property type="evidence" value="ECO:0007669"/>
    <property type="project" value="InterPro"/>
</dbReference>
<proteinExistence type="predicted"/>
<dbReference type="Proteomes" id="UP000004705">
    <property type="component" value="Chromosome"/>
</dbReference>
<dbReference type="InterPro" id="IPR036594">
    <property type="entry name" value="Meth_synthase_dom"/>
</dbReference>